<evidence type="ECO:0000313" key="16">
    <source>
        <dbReference type="Proteomes" id="UP000000763"/>
    </source>
</evidence>
<dbReference type="InterPro" id="IPR011992">
    <property type="entry name" value="EF-hand-dom_pair"/>
</dbReference>
<comment type="similarity">
    <text evidence="13">Belongs to the MICU1 family. MICU1 subfamily.</text>
</comment>
<dbReference type="SMART" id="SM00054">
    <property type="entry name" value="EFh"/>
    <property type="match status" value="3"/>
</dbReference>
<evidence type="ECO:0000256" key="8">
    <source>
        <dbReference type="ARBA" id="ARBA00022837"/>
    </source>
</evidence>
<reference evidence="16" key="1">
    <citation type="journal article" date="2005" name="Nature">
        <title>The map-based sequence of the rice genome.</title>
        <authorList>
            <consortium name="International rice genome sequencing project (IRGSP)"/>
            <person name="Matsumoto T."/>
            <person name="Wu J."/>
            <person name="Kanamori H."/>
            <person name="Katayose Y."/>
            <person name="Fujisawa M."/>
            <person name="Namiki N."/>
            <person name="Mizuno H."/>
            <person name="Yamamoto K."/>
            <person name="Antonio B.A."/>
            <person name="Baba T."/>
            <person name="Sakata K."/>
            <person name="Nagamura Y."/>
            <person name="Aoki H."/>
            <person name="Arikawa K."/>
            <person name="Arita K."/>
            <person name="Bito T."/>
            <person name="Chiden Y."/>
            <person name="Fujitsuka N."/>
            <person name="Fukunaka R."/>
            <person name="Hamada M."/>
            <person name="Harada C."/>
            <person name="Hayashi A."/>
            <person name="Hijishita S."/>
            <person name="Honda M."/>
            <person name="Hosokawa S."/>
            <person name="Ichikawa Y."/>
            <person name="Idonuma A."/>
            <person name="Iijima M."/>
            <person name="Ikeda M."/>
            <person name="Ikeno M."/>
            <person name="Ito K."/>
            <person name="Ito S."/>
            <person name="Ito T."/>
            <person name="Ito Y."/>
            <person name="Ito Y."/>
            <person name="Iwabuchi A."/>
            <person name="Kamiya K."/>
            <person name="Karasawa W."/>
            <person name="Kurita K."/>
            <person name="Katagiri S."/>
            <person name="Kikuta A."/>
            <person name="Kobayashi H."/>
            <person name="Kobayashi N."/>
            <person name="Machita K."/>
            <person name="Maehara T."/>
            <person name="Masukawa M."/>
            <person name="Mizubayashi T."/>
            <person name="Mukai Y."/>
            <person name="Nagasaki H."/>
            <person name="Nagata Y."/>
            <person name="Naito S."/>
            <person name="Nakashima M."/>
            <person name="Nakama Y."/>
            <person name="Nakamichi Y."/>
            <person name="Nakamura M."/>
            <person name="Meguro A."/>
            <person name="Negishi M."/>
            <person name="Ohta I."/>
            <person name="Ohta T."/>
            <person name="Okamoto M."/>
            <person name="Ono N."/>
            <person name="Saji S."/>
            <person name="Sakaguchi M."/>
            <person name="Sakai K."/>
            <person name="Shibata M."/>
            <person name="Shimokawa T."/>
            <person name="Song J."/>
            <person name="Takazaki Y."/>
            <person name="Terasawa K."/>
            <person name="Tsugane M."/>
            <person name="Tsuji K."/>
            <person name="Ueda S."/>
            <person name="Waki K."/>
            <person name="Yamagata H."/>
            <person name="Yamamoto M."/>
            <person name="Yamamoto S."/>
            <person name="Yamane H."/>
            <person name="Yoshiki S."/>
            <person name="Yoshihara R."/>
            <person name="Yukawa K."/>
            <person name="Zhong H."/>
            <person name="Yano M."/>
            <person name="Yuan Q."/>
            <person name="Ouyang S."/>
            <person name="Liu J."/>
            <person name="Jones K.M."/>
            <person name="Gansberger K."/>
            <person name="Moffat K."/>
            <person name="Hill J."/>
            <person name="Bera J."/>
            <person name="Fadrosh D."/>
            <person name="Jin S."/>
            <person name="Johri S."/>
            <person name="Kim M."/>
            <person name="Overton L."/>
            <person name="Reardon M."/>
            <person name="Tsitrin T."/>
            <person name="Vuong H."/>
            <person name="Weaver B."/>
            <person name="Ciecko A."/>
            <person name="Tallon L."/>
            <person name="Jackson J."/>
            <person name="Pai G."/>
            <person name="Aken S.V."/>
            <person name="Utterback T."/>
            <person name="Reidmuller S."/>
            <person name="Feldblyum T."/>
            <person name="Hsiao J."/>
            <person name="Zismann V."/>
            <person name="Iobst S."/>
            <person name="de Vazeille A.R."/>
            <person name="Buell C.R."/>
            <person name="Ying K."/>
            <person name="Li Y."/>
            <person name="Lu T."/>
            <person name="Huang Y."/>
            <person name="Zhao Q."/>
            <person name="Feng Q."/>
            <person name="Zhang L."/>
            <person name="Zhu J."/>
            <person name="Weng Q."/>
            <person name="Mu J."/>
            <person name="Lu Y."/>
            <person name="Fan D."/>
            <person name="Liu Y."/>
            <person name="Guan J."/>
            <person name="Zhang Y."/>
            <person name="Yu S."/>
            <person name="Liu X."/>
            <person name="Zhang Y."/>
            <person name="Hong G."/>
            <person name="Han B."/>
            <person name="Choisne N."/>
            <person name="Demange N."/>
            <person name="Orjeda G."/>
            <person name="Samain S."/>
            <person name="Cattolico L."/>
            <person name="Pelletier E."/>
            <person name="Couloux A."/>
            <person name="Segurens B."/>
            <person name="Wincker P."/>
            <person name="D'Hont A."/>
            <person name="Scarpelli C."/>
            <person name="Weissenbach J."/>
            <person name="Salanoubat M."/>
            <person name="Quetier F."/>
            <person name="Yu Y."/>
            <person name="Kim H.R."/>
            <person name="Rambo T."/>
            <person name="Currie J."/>
            <person name="Collura K."/>
            <person name="Luo M."/>
            <person name="Yang T."/>
            <person name="Ammiraju J.S.S."/>
            <person name="Engler F."/>
            <person name="Soderlund C."/>
            <person name="Wing R.A."/>
            <person name="Palmer L.E."/>
            <person name="de la Bastide M."/>
            <person name="Spiegel L."/>
            <person name="Nascimento L."/>
            <person name="Zutavern T."/>
            <person name="O'Shaughnessy A."/>
            <person name="Dike S."/>
            <person name="Dedhia N."/>
            <person name="Preston R."/>
            <person name="Balija V."/>
            <person name="McCombie W.R."/>
            <person name="Chow T."/>
            <person name="Chen H."/>
            <person name="Chung M."/>
            <person name="Chen C."/>
            <person name="Shaw J."/>
            <person name="Wu H."/>
            <person name="Hsiao K."/>
            <person name="Chao Y."/>
            <person name="Chu M."/>
            <person name="Cheng C."/>
            <person name="Hour A."/>
            <person name="Lee P."/>
            <person name="Lin S."/>
            <person name="Lin Y."/>
            <person name="Liou J."/>
            <person name="Liu S."/>
            <person name="Hsing Y."/>
            <person name="Raghuvanshi S."/>
            <person name="Mohanty A."/>
            <person name="Bharti A.K."/>
            <person name="Gaur A."/>
            <person name="Gupta V."/>
            <person name="Kumar D."/>
            <person name="Ravi V."/>
            <person name="Vij S."/>
            <person name="Kapur A."/>
            <person name="Khurana P."/>
            <person name="Khurana P."/>
            <person name="Khurana J.P."/>
            <person name="Tyagi A.K."/>
            <person name="Gaikwad K."/>
            <person name="Singh A."/>
            <person name="Dalal V."/>
            <person name="Srivastava S."/>
            <person name="Dixit A."/>
            <person name="Pal A.K."/>
            <person name="Ghazi I.A."/>
            <person name="Yadav M."/>
            <person name="Pandit A."/>
            <person name="Bhargava A."/>
            <person name="Sureshbabu K."/>
            <person name="Batra K."/>
            <person name="Sharma T.R."/>
            <person name="Mohapatra T."/>
            <person name="Singh N.K."/>
            <person name="Messing J."/>
            <person name="Nelson A.B."/>
            <person name="Fuks G."/>
            <person name="Kavchok S."/>
            <person name="Keizer G."/>
            <person name="Linton E."/>
            <person name="Llaca V."/>
            <person name="Song R."/>
            <person name="Tanyolac B."/>
            <person name="Young S."/>
            <person name="Ho-Il K."/>
            <person name="Hahn J.H."/>
            <person name="Sangsakoo G."/>
            <person name="Vanavichit A."/>
            <person name="de Mattos Luiz.A.T."/>
            <person name="Zimmer P.D."/>
            <person name="Malone G."/>
            <person name="Dellagostin O."/>
            <person name="de Oliveira A.C."/>
            <person name="Bevan M."/>
            <person name="Bancroft I."/>
            <person name="Minx P."/>
            <person name="Cordum H."/>
            <person name="Wilson R."/>
            <person name="Cheng Z."/>
            <person name="Jin W."/>
            <person name="Jiang J."/>
            <person name="Leong S.A."/>
            <person name="Iwama H."/>
            <person name="Gojobori T."/>
            <person name="Itoh T."/>
            <person name="Niimura Y."/>
            <person name="Fujii Y."/>
            <person name="Habara T."/>
            <person name="Sakai H."/>
            <person name="Sato Y."/>
            <person name="Wilson G."/>
            <person name="Kumar K."/>
            <person name="McCouch S."/>
            <person name="Juretic N."/>
            <person name="Hoen D."/>
            <person name="Wright S."/>
            <person name="Bruskiewich R."/>
            <person name="Bureau T."/>
            <person name="Miyao A."/>
            <person name="Hirochika H."/>
            <person name="Nishikawa T."/>
            <person name="Kadowaki K."/>
            <person name="Sugiura M."/>
            <person name="Burr B."/>
            <person name="Sasaki T."/>
        </authorList>
    </citation>
    <scope>NUCLEOTIDE SEQUENCE [LARGE SCALE GENOMIC DNA]</scope>
    <source>
        <strain evidence="16">cv. Nipponbare</strain>
    </source>
</reference>
<keyword evidence="12" id="KW-0472">Membrane</keyword>
<dbReference type="InterPro" id="IPR039800">
    <property type="entry name" value="MICU1/2/3"/>
</dbReference>
<dbReference type="GO" id="GO:0005743">
    <property type="term" value="C:mitochondrial inner membrane"/>
    <property type="evidence" value="ECO:0007669"/>
    <property type="project" value="UniProtKB-SubCell"/>
</dbReference>
<keyword evidence="9" id="KW-0809">Transit peptide</keyword>
<evidence type="ECO:0000256" key="5">
    <source>
        <dbReference type="ARBA" id="ARBA00022723"/>
    </source>
</evidence>
<proteinExistence type="inferred from homology"/>
<dbReference type="CDD" id="cd00051">
    <property type="entry name" value="EFh"/>
    <property type="match status" value="1"/>
</dbReference>
<evidence type="ECO:0000256" key="1">
    <source>
        <dbReference type="ARBA" id="ARBA00004273"/>
    </source>
</evidence>
<dbReference type="Pfam" id="PF13202">
    <property type="entry name" value="EF-hand_5"/>
    <property type="match status" value="2"/>
</dbReference>
<comment type="subcellular location">
    <subcellularLocation>
        <location evidence="1">Mitochondrion inner membrane</location>
    </subcellularLocation>
    <subcellularLocation>
        <location evidence="2">Mitochondrion intermembrane space</location>
    </subcellularLocation>
</comment>
<dbReference type="GO" id="GO:0006851">
    <property type="term" value="P:mitochondrial calcium ion transmembrane transport"/>
    <property type="evidence" value="ECO:0007669"/>
    <property type="project" value="InterPro"/>
</dbReference>
<dbReference type="GO" id="GO:0005758">
    <property type="term" value="C:mitochondrial intermembrane space"/>
    <property type="evidence" value="ECO:0007669"/>
    <property type="project" value="UniProtKB-SubCell"/>
</dbReference>
<dbReference type="Gene3D" id="1.10.238.10">
    <property type="entry name" value="EF-hand"/>
    <property type="match status" value="3"/>
</dbReference>
<dbReference type="PANTHER" id="PTHR12294:SF1">
    <property type="entry name" value="CALCIUM UPTAKE PROTEIN 1, MITOCHONDRIAL"/>
    <property type="match status" value="1"/>
</dbReference>
<gene>
    <name evidence="15" type="primary">OJ1004_A05.37</name>
</gene>
<keyword evidence="6" id="KW-0677">Repeat</keyword>
<dbReference type="GO" id="GO:0005509">
    <property type="term" value="F:calcium ion binding"/>
    <property type="evidence" value="ECO:0007669"/>
    <property type="project" value="InterPro"/>
</dbReference>
<dbReference type="InterPro" id="IPR018247">
    <property type="entry name" value="EF_Hand_1_Ca_BS"/>
</dbReference>
<evidence type="ECO:0000259" key="14">
    <source>
        <dbReference type="PROSITE" id="PS50222"/>
    </source>
</evidence>
<evidence type="ECO:0000256" key="6">
    <source>
        <dbReference type="ARBA" id="ARBA00022737"/>
    </source>
</evidence>
<keyword evidence="5" id="KW-0479">Metal-binding</keyword>
<evidence type="ECO:0000256" key="11">
    <source>
        <dbReference type="ARBA" id="ARBA00023128"/>
    </source>
</evidence>
<evidence type="ECO:0000256" key="10">
    <source>
        <dbReference type="ARBA" id="ARBA00023065"/>
    </source>
</evidence>
<dbReference type="EMBL" id="AP005286">
    <property type="protein sequence ID" value="BAD19699.1"/>
    <property type="molecule type" value="Genomic_DNA"/>
</dbReference>
<keyword evidence="11" id="KW-0496">Mitochondrion</keyword>
<dbReference type="SUPFAM" id="SSF47473">
    <property type="entry name" value="EF-hand"/>
    <property type="match status" value="2"/>
</dbReference>
<dbReference type="CDD" id="cd15900">
    <property type="entry name" value="EFh_MICU"/>
    <property type="match status" value="1"/>
</dbReference>
<dbReference type="PROSITE" id="PS50222">
    <property type="entry name" value="EF_HAND_2"/>
    <property type="match status" value="2"/>
</dbReference>
<dbReference type="AlphaFoldDB" id="Q6K622"/>
<evidence type="ECO:0000256" key="7">
    <source>
        <dbReference type="ARBA" id="ARBA00022792"/>
    </source>
</evidence>
<evidence type="ECO:0000256" key="12">
    <source>
        <dbReference type="ARBA" id="ARBA00023136"/>
    </source>
</evidence>
<dbReference type="PROSITE" id="PS00018">
    <property type="entry name" value="EF_HAND_1"/>
    <property type="match status" value="2"/>
</dbReference>
<keyword evidence="3" id="KW-0813">Transport</keyword>
<evidence type="ECO:0000256" key="2">
    <source>
        <dbReference type="ARBA" id="ARBA00004569"/>
    </source>
</evidence>
<keyword evidence="4" id="KW-0109">Calcium transport</keyword>
<sequence>MLFDTNGDGLISFAEYIFFVTLLSIPESSFNIAFKMFDLDHSGEIDKEEFKKVMALMRSYHRQGAAHRDGLRFGLKVGQSVENGGLVEYFFGKDGNEQLRYDKFSNFLKQLHDEIVRLEFSHYDVKSSKTISVKDFALSMVASADMNHINKLLDRVDDFDDYPDLKDLRITFEEFKAFADLRRKLEPFAMAIFSYGKVNGLLTKQDLKRAATHVCEVDLTDKVVDVIFLVFDANRDGSLSADEFLRALQRRESDIRQPASSGLMGVFTCLLNCTKCSLQQTVI</sequence>
<keyword evidence="7" id="KW-0999">Mitochondrion inner membrane</keyword>
<evidence type="ECO:0000313" key="15">
    <source>
        <dbReference type="EMBL" id="BAD19699.1"/>
    </source>
</evidence>
<name>Q6K622_ORYSJ</name>
<reference evidence="16" key="2">
    <citation type="journal article" date="2008" name="Nucleic Acids Res.">
        <title>The rice annotation project database (RAP-DB): 2008 update.</title>
        <authorList>
            <consortium name="The rice annotation project (RAP)"/>
        </authorList>
    </citation>
    <scope>GENOME REANNOTATION</scope>
    <source>
        <strain evidence="16">cv. Nipponbare</strain>
    </source>
</reference>
<feature type="domain" description="EF-hand" evidence="14">
    <location>
        <begin position="219"/>
        <end position="254"/>
    </location>
</feature>
<evidence type="ECO:0000256" key="4">
    <source>
        <dbReference type="ARBA" id="ARBA00022568"/>
    </source>
</evidence>
<evidence type="ECO:0000256" key="3">
    <source>
        <dbReference type="ARBA" id="ARBA00022448"/>
    </source>
</evidence>
<evidence type="ECO:0000256" key="9">
    <source>
        <dbReference type="ARBA" id="ARBA00022946"/>
    </source>
</evidence>
<protein>
    <submittedName>
        <fullName evidence="15">Calcium binding atopy-related autoantigen 1</fullName>
    </submittedName>
</protein>
<dbReference type="PANTHER" id="PTHR12294">
    <property type="entry name" value="EF HAND DOMAIN FAMILY A1,A2-RELATED"/>
    <property type="match status" value="1"/>
</dbReference>
<dbReference type="Proteomes" id="UP000000763">
    <property type="component" value="Chromosome 2"/>
</dbReference>
<dbReference type="InterPro" id="IPR002048">
    <property type="entry name" value="EF_hand_dom"/>
</dbReference>
<organism evidence="15 16">
    <name type="scientific">Oryza sativa subsp. japonica</name>
    <name type="common">Rice</name>
    <dbReference type="NCBI Taxonomy" id="39947"/>
    <lineage>
        <taxon>Eukaryota</taxon>
        <taxon>Viridiplantae</taxon>
        <taxon>Streptophyta</taxon>
        <taxon>Embryophyta</taxon>
        <taxon>Tracheophyta</taxon>
        <taxon>Spermatophyta</taxon>
        <taxon>Magnoliopsida</taxon>
        <taxon>Liliopsida</taxon>
        <taxon>Poales</taxon>
        <taxon>Poaceae</taxon>
        <taxon>BOP clade</taxon>
        <taxon>Oryzoideae</taxon>
        <taxon>Oryzeae</taxon>
        <taxon>Oryzinae</taxon>
        <taxon>Oryza</taxon>
        <taxon>Oryza sativa</taxon>
    </lineage>
</organism>
<evidence type="ECO:0000256" key="13">
    <source>
        <dbReference type="ARBA" id="ARBA00038333"/>
    </source>
</evidence>
<dbReference type="Pfam" id="PF13833">
    <property type="entry name" value="EF-hand_8"/>
    <property type="match status" value="1"/>
</dbReference>
<keyword evidence="10" id="KW-0406">Ion transport</keyword>
<feature type="domain" description="EF-hand" evidence="14">
    <location>
        <begin position="25"/>
        <end position="60"/>
    </location>
</feature>
<keyword evidence="8" id="KW-0106">Calcium</keyword>
<accession>Q6K622</accession>